<evidence type="ECO:0000313" key="3">
    <source>
        <dbReference type="Proteomes" id="UP000735302"/>
    </source>
</evidence>
<evidence type="ECO:0000313" key="2">
    <source>
        <dbReference type="EMBL" id="GFO20915.1"/>
    </source>
</evidence>
<keyword evidence="1" id="KW-0472">Membrane</keyword>
<name>A0AAV4BNA3_9GAST</name>
<protein>
    <submittedName>
        <fullName evidence="2">Uncharacterized protein</fullName>
    </submittedName>
</protein>
<dbReference type="Proteomes" id="UP000735302">
    <property type="component" value="Unassembled WGS sequence"/>
</dbReference>
<gene>
    <name evidence="2" type="ORF">PoB_004742000</name>
</gene>
<organism evidence="2 3">
    <name type="scientific">Plakobranchus ocellatus</name>
    <dbReference type="NCBI Taxonomy" id="259542"/>
    <lineage>
        <taxon>Eukaryota</taxon>
        <taxon>Metazoa</taxon>
        <taxon>Spiralia</taxon>
        <taxon>Lophotrochozoa</taxon>
        <taxon>Mollusca</taxon>
        <taxon>Gastropoda</taxon>
        <taxon>Heterobranchia</taxon>
        <taxon>Euthyneura</taxon>
        <taxon>Panpulmonata</taxon>
        <taxon>Sacoglossa</taxon>
        <taxon>Placobranchoidea</taxon>
        <taxon>Plakobranchidae</taxon>
        <taxon>Plakobranchus</taxon>
    </lineage>
</organism>
<keyword evidence="3" id="KW-1185">Reference proteome</keyword>
<evidence type="ECO:0000256" key="1">
    <source>
        <dbReference type="SAM" id="Phobius"/>
    </source>
</evidence>
<proteinExistence type="predicted"/>
<comment type="caution">
    <text evidence="2">The sequence shown here is derived from an EMBL/GenBank/DDBJ whole genome shotgun (WGS) entry which is preliminary data.</text>
</comment>
<dbReference type="EMBL" id="BLXT01005227">
    <property type="protein sequence ID" value="GFO20915.1"/>
    <property type="molecule type" value="Genomic_DNA"/>
</dbReference>
<accession>A0AAV4BNA3</accession>
<keyword evidence="1" id="KW-1133">Transmembrane helix</keyword>
<dbReference type="AlphaFoldDB" id="A0AAV4BNA3"/>
<keyword evidence="1" id="KW-0812">Transmembrane</keyword>
<reference evidence="2 3" key="1">
    <citation type="journal article" date="2021" name="Elife">
        <title>Chloroplast acquisition without the gene transfer in kleptoplastic sea slugs, Plakobranchus ocellatus.</title>
        <authorList>
            <person name="Maeda T."/>
            <person name="Takahashi S."/>
            <person name="Yoshida T."/>
            <person name="Shimamura S."/>
            <person name="Takaki Y."/>
            <person name="Nagai Y."/>
            <person name="Toyoda A."/>
            <person name="Suzuki Y."/>
            <person name="Arimoto A."/>
            <person name="Ishii H."/>
            <person name="Satoh N."/>
            <person name="Nishiyama T."/>
            <person name="Hasebe M."/>
            <person name="Maruyama T."/>
            <person name="Minagawa J."/>
            <person name="Obokata J."/>
            <person name="Shigenobu S."/>
        </authorList>
    </citation>
    <scope>NUCLEOTIDE SEQUENCE [LARGE SCALE GENOMIC DNA]</scope>
</reference>
<feature type="transmembrane region" description="Helical" evidence="1">
    <location>
        <begin position="69"/>
        <end position="87"/>
    </location>
</feature>
<sequence>MAVPKVCVQRVHRQATSKHIKDCSVRQVRHSWFGSNLTKAEPTLEAAVHVSNNTCFEILWARARQVGCYIHLLEALGLSFVFYSLVLRQRLCWIG</sequence>